<name>A0ABQ9CYI9_9PASS</name>
<gene>
    <name evidence="1" type="ORF">WISP_101050</name>
</gene>
<protein>
    <submittedName>
        <fullName evidence="1">Uncharacterized protein</fullName>
    </submittedName>
</protein>
<sequence length="114" mass="13110">MVGGMQQLSCEERLRELELLSLEKRRLPGDHSAAFQYLKGAYKKSAEELFTRACKDMTGSNVFKLTEGSFRSDMKKFFPVRLVRHWNRLSREVVGVPSLEVFKTRLDGVLSNLI</sequence>
<reference evidence="1" key="1">
    <citation type="submission" date="2019-10" db="EMBL/GenBank/DDBJ databases">
        <authorList>
            <person name="Soares A.E.R."/>
            <person name="Aleixo A."/>
            <person name="Schneider P."/>
            <person name="Miyaki C.Y."/>
            <person name="Schneider M.P."/>
            <person name="Mello C."/>
            <person name="Vasconcelos A.T.R."/>
        </authorList>
    </citation>
    <scope>NUCLEOTIDE SEQUENCE</scope>
    <source>
        <tissue evidence="1">Muscle</tissue>
    </source>
</reference>
<keyword evidence="2" id="KW-1185">Reference proteome</keyword>
<organism evidence="1 2">
    <name type="scientific">Willisornis vidua</name>
    <name type="common">Xingu scale-backed antbird</name>
    <dbReference type="NCBI Taxonomy" id="1566151"/>
    <lineage>
        <taxon>Eukaryota</taxon>
        <taxon>Metazoa</taxon>
        <taxon>Chordata</taxon>
        <taxon>Craniata</taxon>
        <taxon>Vertebrata</taxon>
        <taxon>Euteleostomi</taxon>
        <taxon>Archelosauria</taxon>
        <taxon>Archosauria</taxon>
        <taxon>Dinosauria</taxon>
        <taxon>Saurischia</taxon>
        <taxon>Theropoda</taxon>
        <taxon>Coelurosauria</taxon>
        <taxon>Aves</taxon>
        <taxon>Neognathae</taxon>
        <taxon>Neoaves</taxon>
        <taxon>Telluraves</taxon>
        <taxon>Australaves</taxon>
        <taxon>Passeriformes</taxon>
        <taxon>Thamnophilidae</taxon>
        <taxon>Willisornis</taxon>
    </lineage>
</organism>
<accession>A0ABQ9CYI9</accession>
<proteinExistence type="predicted"/>
<evidence type="ECO:0000313" key="2">
    <source>
        <dbReference type="Proteomes" id="UP001145742"/>
    </source>
</evidence>
<evidence type="ECO:0000313" key="1">
    <source>
        <dbReference type="EMBL" id="KAJ7411772.1"/>
    </source>
</evidence>
<comment type="caution">
    <text evidence="1">The sequence shown here is derived from an EMBL/GenBank/DDBJ whole genome shotgun (WGS) entry which is preliminary data.</text>
</comment>
<dbReference type="EMBL" id="WHWB01034287">
    <property type="protein sequence ID" value="KAJ7411772.1"/>
    <property type="molecule type" value="Genomic_DNA"/>
</dbReference>
<dbReference type="Proteomes" id="UP001145742">
    <property type="component" value="Unassembled WGS sequence"/>
</dbReference>